<dbReference type="Proteomes" id="UP000054097">
    <property type="component" value="Unassembled WGS sequence"/>
</dbReference>
<dbReference type="Pfam" id="PF26113">
    <property type="entry name" value="GH16_XgeA"/>
    <property type="match status" value="1"/>
</dbReference>
<dbReference type="GO" id="GO:0009251">
    <property type="term" value="P:glucan catabolic process"/>
    <property type="evidence" value="ECO:0007669"/>
    <property type="project" value="TreeGrafter"/>
</dbReference>
<keyword evidence="1" id="KW-1133">Transmembrane helix</keyword>
<dbReference type="STRING" id="933852.A0A0C2WTL6"/>
<dbReference type="PANTHER" id="PTHR10963">
    <property type="entry name" value="GLYCOSYL HYDROLASE-RELATED"/>
    <property type="match status" value="1"/>
</dbReference>
<proteinExistence type="predicted"/>
<reference evidence="5" key="2">
    <citation type="submission" date="2015-01" db="EMBL/GenBank/DDBJ databases">
        <title>Evolutionary Origins and Diversification of the Mycorrhizal Mutualists.</title>
        <authorList>
            <consortium name="DOE Joint Genome Institute"/>
            <consortium name="Mycorrhizal Genomics Consortium"/>
            <person name="Kohler A."/>
            <person name="Kuo A."/>
            <person name="Nagy L.G."/>
            <person name="Floudas D."/>
            <person name="Copeland A."/>
            <person name="Barry K.W."/>
            <person name="Cichocki N."/>
            <person name="Veneault-Fourrey C."/>
            <person name="LaButti K."/>
            <person name="Lindquist E.A."/>
            <person name="Lipzen A."/>
            <person name="Lundell T."/>
            <person name="Morin E."/>
            <person name="Murat C."/>
            <person name="Riley R."/>
            <person name="Ohm R."/>
            <person name="Sun H."/>
            <person name="Tunlid A."/>
            <person name="Henrissat B."/>
            <person name="Grigoriev I.V."/>
            <person name="Hibbett D.S."/>
            <person name="Martin F."/>
        </authorList>
    </citation>
    <scope>NUCLEOTIDE SEQUENCE [LARGE SCALE GENOMIC DNA]</scope>
    <source>
        <strain evidence="5">MAFF 305830</strain>
    </source>
</reference>
<keyword evidence="4" id="KW-0378">Hydrolase</keyword>
<dbReference type="InterPro" id="IPR000757">
    <property type="entry name" value="Beta-glucanase-like"/>
</dbReference>
<feature type="signal peptide" evidence="2">
    <location>
        <begin position="1"/>
        <end position="18"/>
    </location>
</feature>
<dbReference type="GO" id="GO:0004553">
    <property type="term" value="F:hydrolase activity, hydrolyzing O-glycosyl compounds"/>
    <property type="evidence" value="ECO:0007669"/>
    <property type="project" value="InterPro"/>
</dbReference>
<dbReference type="Gene3D" id="2.60.120.200">
    <property type="match status" value="1"/>
</dbReference>
<gene>
    <name evidence="4" type="ORF">M408DRAFT_328756</name>
</gene>
<keyword evidence="2" id="KW-0732">Signal</keyword>
<accession>A0A0C2WTL6</accession>
<feature type="transmembrane region" description="Helical" evidence="1">
    <location>
        <begin position="362"/>
        <end position="382"/>
    </location>
</feature>
<dbReference type="SUPFAM" id="SSF49899">
    <property type="entry name" value="Concanavalin A-like lectins/glucanases"/>
    <property type="match status" value="1"/>
</dbReference>
<feature type="chain" id="PRO_5002170377" evidence="2">
    <location>
        <begin position="19"/>
        <end position="385"/>
    </location>
</feature>
<dbReference type="PROSITE" id="PS51762">
    <property type="entry name" value="GH16_2"/>
    <property type="match status" value="1"/>
</dbReference>
<dbReference type="HOGENOM" id="CLU_016972_0_2_1"/>
<keyword evidence="1" id="KW-0812">Transmembrane</keyword>
<evidence type="ECO:0000313" key="5">
    <source>
        <dbReference type="Proteomes" id="UP000054097"/>
    </source>
</evidence>
<protein>
    <submittedName>
        <fullName evidence="4">Glycoside hydrolase family 16 protein</fullName>
    </submittedName>
</protein>
<evidence type="ECO:0000256" key="2">
    <source>
        <dbReference type="SAM" id="SignalP"/>
    </source>
</evidence>
<evidence type="ECO:0000313" key="4">
    <source>
        <dbReference type="EMBL" id="KIM29503.1"/>
    </source>
</evidence>
<sequence>MVRPVPLSLLVWVVPAWAFALPKLGGLRDLMTGRGTDQGAVLEKRGVNKTIWTSSFVYQGDSFFDHWDFWNSPDPTNGLVQYVDRDTAFRERLVYVTPDGRANMHVDSWTNLTLDEVTSKSKLRPSVRIHSKAKYNHGLFLLDVAEAPFGCGTWPAYWMSGFYWPSDGEIDIIENVHSSRSNQVAWHTSPGCNLVTPGNFSGVAGSTTCDATINYNTGCGIVDPSVASFGPTFNEKGGGIYAMKWDEISIDVWFFYRSAIPEDILEGTPNPASWRLPSASLSNLGCDIDRYFMNQMLIFDITLCGDWAGTSYSQVGCPGTCEERVTDPSNFVNATWSINSIKVYNKTIFNTSYLDGGGMRSAFPHLTVMLFVNIWVVIFYGITVM</sequence>
<dbReference type="EMBL" id="KN824288">
    <property type="protein sequence ID" value="KIM29503.1"/>
    <property type="molecule type" value="Genomic_DNA"/>
</dbReference>
<dbReference type="AlphaFoldDB" id="A0A0C2WTL6"/>
<reference evidence="4 5" key="1">
    <citation type="submission" date="2014-04" db="EMBL/GenBank/DDBJ databases">
        <authorList>
            <consortium name="DOE Joint Genome Institute"/>
            <person name="Kuo A."/>
            <person name="Zuccaro A."/>
            <person name="Kohler A."/>
            <person name="Nagy L.G."/>
            <person name="Floudas D."/>
            <person name="Copeland A."/>
            <person name="Barry K.W."/>
            <person name="Cichocki N."/>
            <person name="Veneault-Fourrey C."/>
            <person name="LaButti K."/>
            <person name="Lindquist E.A."/>
            <person name="Lipzen A."/>
            <person name="Lundell T."/>
            <person name="Morin E."/>
            <person name="Murat C."/>
            <person name="Sun H."/>
            <person name="Tunlid A."/>
            <person name="Henrissat B."/>
            <person name="Grigoriev I.V."/>
            <person name="Hibbett D.S."/>
            <person name="Martin F."/>
            <person name="Nordberg H.P."/>
            <person name="Cantor M.N."/>
            <person name="Hua S.X."/>
        </authorList>
    </citation>
    <scope>NUCLEOTIDE SEQUENCE [LARGE SCALE GENOMIC DNA]</scope>
    <source>
        <strain evidence="4 5">MAFF 305830</strain>
    </source>
</reference>
<evidence type="ECO:0000259" key="3">
    <source>
        <dbReference type="PROSITE" id="PS51762"/>
    </source>
</evidence>
<feature type="domain" description="GH16" evidence="3">
    <location>
        <begin position="67"/>
        <end position="316"/>
    </location>
</feature>
<name>A0A0C2WTL6_SERVB</name>
<dbReference type="CDD" id="cd02181">
    <property type="entry name" value="GH16_fungal_Lam16A_glucanase"/>
    <property type="match status" value="1"/>
</dbReference>
<dbReference type="InterPro" id="IPR013320">
    <property type="entry name" value="ConA-like_dom_sf"/>
</dbReference>
<dbReference type="InterPro" id="IPR050546">
    <property type="entry name" value="Glycosyl_Hydrlase_16"/>
</dbReference>
<keyword evidence="5" id="KW-1185">Reference proteome</keyword>
<dbReference type="PANTHER" id="PTHR10963:SF24">
    <property type="entry name" value="GLYCOSIDASE C21B10.07-RELATED"/>
    <property type="match status" value="1"/>
</dbReference>
<organism evidence="4 5">
    <name type="scientific">Serendipita vermifera MAFF 305830</name>
    <dbReference type="NCBI Taxonomy" id="933852"/>
    <lineage>
        <taxon>Eukaryota</taxon>
        <taxon>Fungi</taxon>
        <taxon>Dikarya</taxon>
        <taxon>Basidiomycota</taxon>
        <taxon>Agaricomycotina</taxon>
        <taxon>Agaricomycetes</taxon>
        <taxon>Sebacinales</taxon>
        <taxon>Serendipitaceae</taxon>
        <taxon>Serendipita</taxon>
    </lineage>
</organism>
<keyword evidence="1" id="KW-0472">Membrane</keyword>
<evidence type="ECO:0000256" key="1">
    <source>
        <dbReference type="SAM" id="Phobius"/>
    </source>
</evidence>
<dbReference type="OrthoDB" id="192832at2759"/>